<dbReference type="PANTHER" id="PTHR16128:SF5">
    <property type="entry name" value="FAD_NAD(P)-BINDING OXIDOREDUCTASE FAMILY PROTEIN"/>
    <property type="match status" value="1"/>
</dbReference>
<dbReference type="Pfam" id="PF13450">
    <property type="entry name" value="NAD_binding_8"/>
    <property type="match status" value="1"/>
</dbReference>
<feature type="domain" description="Amine oxidase" evidence="1">
    <location>
        <begin position="114"/>
        <end position="334"/>
    </location>
</feature>
<sequence length="350" mass="38118">MDHTQPVESVIRSVAIVGSGMSGLTAAIQLREAGLSVTLFEKGRGPGGRLAARRVPDGTIDIGAQYFTIRDPAFRRFLENWAGNDSFGEWHGQLRFQQDDGRWTDFMAGPRYVGVPRMSVISRALATDLAIHYNTRIARVLPAGSGWALEDTEGVEQGMFDAVVISTPPAQIRDLLAASDTGLDDSAHELVALPLDACWAVMAAFPENPCPGVDGFSCRHPALQWAANNSSKPGRENDGCWWVLHARADWSEEHRGADPDWVAHQLLDAFGACAHLSTLPETVLTHRWLYAKTRDGGDRPGHIWHARERIGFCGDWLAGGRVEGAFQSGLALAGSMLRSREAGPDDDRNG</sequence>
<comment type="caution">
    <text evidence="2">The sequence shown here is derived from an EMBL/GenBank/DDBJ whole genome shotgun (WGS) entry which is preliminary data.</text>
</comment>
<dbReference type="Proteomes" id="UP000313645">
    <property type="component" value="Unassembled WGS sequence"/>
</dbReference>
<accession>A0ABY1ZPB1</accession>
<dbReference type="SUPFAM" id="SSF51905">
    <property type="entry name" value="FAD/NAD(P)-binding domain"/>
    <property type="match status" value="1"/>
</dbReference>
<evidence type="ECO:0000313" key="2">
    <source>
        <dbReference type="EMBL" id="TBW56039.1"/>
    </source>
</evidence>
<gene>
    <name evidence="2" type="ORF">EZI54_10370</name>
</gene>
<proteinExistence type="predicted"/>
<dbReference type="PRINTS" id="PR00419">
    <property type="entry name" value="ADXRDTASE"/>
</dbReference>
<organism evidence="2 3">
    <name type="scientific">Marinobacter halodurans</name>
    <dbReference type="NCBI Taxonomy" id="2528979"/>
    <lineage>
        <taxon>Bacteria</taxon>
        <taxon>Pseudomonadati</taxon>
        <taxon>Pseudomonadota</taxon>
        <taxon>Gammaproteobacteria</taxon>
        <taxon>Pseudomonadales</taxon>
        <taxon>Marinobacteraceae</taxon>
        <taxon>Marinobacter</taxon>
    </lineage>
</organism>
<dbReference type="Gene3D" id="3.90.660.10">
    <property type="match status" value="1"/>
</dbReference>
<dbReference type="InterPro" id="IPR002937">
    <property type="entry name" value="Amino_oxidase"/>
</dbReference>
<dbReference type="RefSeq" id="WP_131481690.1">
    <property type="nucleotide sequence ID" value="NZ_SJDL01000013.1"/>
</dbReference>
<evidence type="ECO:0000313" key="3">
    <source>
        <dbReference type="Proteomes" id="UP000313645"/>
    </source>
</evidence>
<dbReference type="Gene3D" id="3.50.50.60">
    <property type="entry name" value="FAD/NAD(P)-binding domain"/>
    <property type="match status" value="1"/>
</dbReference>
<protein>
    <submittedName>
        <fullName evidence="2">FAD-dependent oxidoreductase</fullName>
    </submittedName>
</protein>
<keyword evidence="3" id="KW-1185">Reference proteome</keyword>
<dbReference type="EMBL" id="SJDL01000013">
    <property type="protein sequence ID" value="TBW56039.1"/>
    <property type="molecule type" value="Genomic_DNA"/>
</dbReference>
<reference evidence="2 3" key="1">
    <citation type="submission" date="2019-02" db="EMBL/GenBank/DDBJ databases">
        <title>Marinobacter halodurans sp. nov., a marine bacterium isolated from sea tidal flat.</title>
        <authorList>
            <person name="Yoo Y."/>
            <person name="Lee D.W."/>
            <person name="Kim B.S."/>
            <person name="Kim J.-J."/>
        </authorList>
    </citation>
    <scope>NUCLEOTIDE SEQUENCE [LARGE SCALE GENOMIC DNA]</scope>
    <source>
        <strain evidence="2 3">YJ-S3-2</strain>
    </source>
</reference>
<name>A0ABY1ZPB1_9GAMM</name>
<dbReference type="InterPro" id="IPR036188">
    <property type="entry name" value="FAD/NAD-bd_sf"/>
</dbReference>
<evidence type="ECO:0000259" key="1">
    <source>
        <dbReference type="Pfam" id="PF01593"/>
    </source>
</evidence>
<dbReference type="PANTHER" id="PTHR16128">
    <property type="entry name" value="FAD/NAD(P)-BINDING OXIDOREDUCTASE FAMILY PROTEIN"/>
    <property type="match status" value="1"/>
</dbReference>
<dbReference type="Pfam" id="PF01593">
    <property type="entry name" value="Amino_oxidase"/>
    <property type="match status" value="1"/>
</dbReference>